<keyword evidence="10" id="KW-0326">Glycosidase</keyword>
<keyword evidence="3 13" id="KW-0812">Transmembrane</keyword>
<organism evidence="16 17">
    <name type="scientific">Aeromicrobium senzhongii</name>
    <dbReference type="NCBI Taxonomy" id="2663859"/>
    <lineage>
        <taxon>Bacteria</taxon>
        <taxon>Bacillati</taxon>
        <taxon>Actinomycetota</taxon>
        <taxon>Actinomycetes</taxon>
        <taxon>Propionibacteriales</taxon>
        <taxon>Nocardioidaceae</taxon>
        <taxon>Aeromicrobium</taxon>
    </lineage>
</organism>
<feature type="domain" description="PKD" evidence="14">
    <location>
        <begin position="1542"/>
        <end position="1625"/>
    </location>
</feature>
<evidence type="ECO:0000256" key="13">
    <source>
        <dbReference type="SAM" id="Phobius"/>
    </source>
</evidence>
<dbReference type="Pfam" id="PF18911">
    <property type="entry name" value="PKD_4"/>
    <property type="match status" value="4"/>
</dbReference>
<evidence type="ECO:0000313" key="16">
    <source>
        <dbReference type="EMBL" id="QNL94988.1"/>
    </source>
</evidence>
<evidence type="ECO:0000256" key="3">
    <source>
        <dbReference type="ARBA" id="ARBA00022692"/>
    </source>
</evidence>
<dbReference type="PROSITE" id="PS50093">
    <property type="entry name" value="PKD"/>
    <property type="match status" value="4"/>
</dbReference>
<dbReference type="SMART" id="SM00282">
    <property type="entry name" value="LamG"/>
    <property type="match status" value="2"/>
</dbReference>
<keyword evidence="11" id="KW-0624">Polysaccharide degradation</keyword>
<evidence type="ECO:0000256" key="5">
    <source>
        <dbReference type="ARBA" id="ARBA00022737"/>
    </source>
</evidence>
<sequence length="1843" mass="192713">MGRKMRKRQECRNTISEVRHSPNGVSRRVFDCSCSKNSRGEIATCGHPAGCTDQRNTRVNSTHGRPIVLIGTLSLILLAMVAPSINRADAAEPLPETVTADALPTAQMNGKSTTVLIVGDTVYAGGDFTSARPAGAPAGTGESQRWNAMAFDLRTGALKAWAPQFNGQVKDIATNPAKTKLYVVGTFTQVNGLSRNRIAIFDLPSGNLSSLAPNINGITSTVAATNDTIFVGGYFTGVNNLPRGRAAAINASTGATLPWRVDADNNQVQSMEVNTGVNKVLMTGNFTSVGGSDNPGYGMFLSDATTGEARPLPVNTQVRDAGENSGIAKTDSDGQRFYGVGWHYGGGGNSEGTFAANWSDGSLVWIEDCHGDTYDVAATSDVVYTASHKHYCGNSNGFPQSDPWTYYHSNAFSNDVRGTNTPDIYGYKDHPGAPRPELLNWWPTSSVGSVSGQATWAVDAEDDYVVFAGEFPRVNGQAQAGLVRYAKRSVAGNPKKRGPQNSAAAINPSVRSARPGEVRLTWPANRDQDSAKLTYRIYRNTVNAAGLVHEEVQTARWWEGKPMSFRDTGLTPGADVRYQLRVLDDDGNLATSNWVTVTVAATDTLGQYGNAVFDDGATKYWRLGDSGTAVADWIGSDNTVAGSGVTRGTAGALNNWTDTASGFAGTANGRVISSELTPGPHVFSTEVWFKTTSRAGGKIVGFGNAATGDSGSYDRHIMMNTAGRLVFGVYPSAERAVTSAKAYNDGQWHQAVATLSPKGQVLYVDGKRVAQRTDTTSAQVYNGYWRIGGDNTWTGGKNFNGQIDEFSVYPTALTPAQVNNHWIQSGRPSALGTAPADPYGASVFSDEPDLFWRLADTGSTAADAAPLGDREGTIAGNRTAGRPGVIAGNASLRLGPSTMFGMSPGGVVTSKTQIPGPATFSQEVWFKTTMSGVGRIFGFGSSSGTGASTNYDRHLWLSAGRLNFGVNPGSAVTITSSETLNDGQWHHVVSTLGPDGMKLYVDGELDGTHPNTSAQAYDGYWKLGGDRQWTDSSTAWFDGDVDEAAIYSRALSTSDVQRHFVAGGGVLPNVSPTADFTVAKDGLAAAFTSNASDRDGTIVSYLWDFGDGQTSTQANPSHTYDEEGTFTVTLTVADEDGGEGTYSAPVVMERPNVAPTADFRSTTTPGSKTVAFTSEARDSDGSIVSHLWEFGDGNTSTEQNPVHDFVGFGSHEVKLTVTDDEGASSSVTRTVSLEAPNQPPTAAFSVTTNGLRVTVNAAGSSDPDGTITSYEWDFDEGPGGSGSSATHTYGAAGTYTIALTVTDDDGGTHTATREVTVSVPAATDIVAKDVFDRTVTGGWGAADVGGAWSTPASAQRYSVSGGAGVLSVPAGGTVAATLGEVGSANTRVTGVFSVDKLFEATYVSLVGRKVGTNEYFARLRLAADGSVRMNLLRNPGTVTVGAQVVPNLTIVPGEKYRLAIEVTGSGPTTLKAKVWKDGTAEPDWQRTVTDVAAALQVPGSVGVWGTLPSAASAVSPLALRWDAITVTDPTIVVAEPEEPPTPNVAPVADFAWTASGLTAAFTSAASDSDGTIASHAWDFGDGATSTASNPSHRFDSPGSYVVRLTVTDDDGATHSVTKSLAVSAPDPEDPAPANLLAEDVFDRTVTGGWGAADVGGAWSTPASAQRYSVSGGAGVLSVPAGGTVAATLGEVGSANTRVTGVFSVDKLFEATYVSLVGRKVGTNEYFARLRLAADGSVRMNLLRNPGTVTVGAQVVPNLTIVPGEKYRLAIEVTGSGPTTLKAKVWKDGTAEPDWQRTVTDAAAALQVPGSVGVWGTLPSAASAVSPLALRWDAITVTDPSALD</sequence>
<dbReference type="CDD" id="cd00146">
    <property type="entry name" value="PKD"/>
    <property type="match status" value="4"/>
</dbReference>
<reference evidence="16 17" key="1">
    <citation type="submission" date="2020-08" db="EMBL/GenBank/DDBJ databases">
        <title>Novel species in genus Aeromicrobium.</title>
        <authorList>
            <person name="Zhang G."/>
        </authorList>
    </citation>
    <scope>NUCLEOTIDE SEQUENCE [LARGE SCALE GENOMIC DNA]</scope>
    <source>
        <strain evidence="17">zg-629</strain>
    </source>
</reference>
<dbReference type="PANTHER" id="PTHR46730">
    <property type="entry name" value="POLYCYSTIN-1"/>
    <property type="match status" value="1"/>
</dbReference>
<keyword evidence="6 13" id="KW-1133">Transmembrane helix</keyword>
<dbReference type="Gene3D" id="2.60.40.10">
    <property type="entry name" value="Immunoglobulins"/>
    <property type="match status" value="5"/>
</dbReference>
<dbReference type="InterPro" id="IPR013320">
    <property type="entry name" value="ConA-like_dom_sf"/>
</dbReference>
<dbReference type="Gene3D" id="2.60.120.200">
    <property type="match status" value="2"/>
</dbReference>
<keyword evidence="4" id="KW-0732">Signal</keyword>
<evidence type="ECO:0000256" key="10">
    <source>
        <dbReference type="ARBA" id="ARBA00023295"/>
    </source>
</evidence>
<evidence type="ECO:0000256" key="9">
    <source>
        <dbReference type="ARBA" id="ARBA00023273"/>
    </source>
</evidence>
<keyword evidence="10" id="KW-0378">Hydrolase</keyword>
<feature type="domain" description="PKD" evidence="14">
    <location>
        <begin position="1155"/>
        <end position="1236"/>
    </location>
</feature>
<keyword evidence="5" id="KW-0677">Repeat</keyword>
<evidence type="ECO:0000313" key="17">
    <source>
        <dbReference type="Proteomes" id="UP000515871"/>
    </source>
</evidence>
<evidence type="ECO:0000256" key="1">
    <source>
        <dbReference type="ARBA" id="ARBA00004141"/>
    </source>
</evidence>
<dbReference type="CDD" id="cd00063">
    <property type="entry name" value="FN3"/>
    <property type="match status" value="1"/>
</dbReference>
<dbReference type="SMART" id="SM00089">
    <property type="entry name" value="PKD"/>
    <property type="match status" value="4"/>
</dbReference>
<dbReference type="InterPro" id="IPR013783">
    <property type="entry name" value="Ig-like_fold"/>
</dbReference>
<evidence type="ECO:0000259" key="15">
    <source>
        <dbReference type="PROSITE" id="PS50853"/>
    </source>
</evidence>
<dbReference type="InterPro" id="IPR001791">
    <property type="entry name" value="Laminin_G"/>
</dbReference>
<evidence type="ECO:0000256" key="7">
    <source>
        <dbReference type="ARBA" id="ARBA00023136"/>
    </source>
</evidence>
<dbReference type="SUPFAM" id="SSF49899">
    <property type="entry name" value="Concanavalin A-like lectins/glucanases"/>
    <property type="match status" value="2"/>
</dbReference>
<dbReference type="EMBL" id="CP060587">
    <property type="protein sequence ID" value="QNL94988.1"/>
    <property type="molecule type" value="Genomic_DNA"/>
</dbReference>
<comment type="subcellular location">
    <subcellularLocation>
        <location evidence="2">Cell projection</location>
    </subcellularLocation>
    <subcellularLocation>
        <location evidence="1">Membrane</location>
        <topology evidence="1">Multi-pass membrane protein</topology>
    </subcellularLocation>
</comment>
<feature type="domain" description="PKD" evidence="14">
    <location>
        <begin position="1236"/>
        <end position="1324"/>
    </location>
</feature>
<dbReference type="InterPro" id="IPR003961">
    <property type="entry name" value="FN3_dom"/>
</dbReference>
<dbReference type="PANTHER" id="PTHR46730:SF1">
    <property type="entry name" value="PLAT DOMAIN-CONTAINING PROTEIN"/>
    <property type="match status" value="1"/>
</dbReference>
<keyword evidence="17" id="KW-1185">Reference proteome</keyword>
<dbReference type="InterPro" id="IPR022409">
    <property type="entry name" value="PKD/Chitinase_dom"/>
</dbReference>
<dbReference type="InterPro" id="IPR006558">
    <property type="entry name" value="LamG-like"/>
</dbReference>
<evidence type="ECO:0000256" key="4">
    <source>
        <dbReference type="ARBA" id="ARBA00022729"/>
    </source>
</evidence>
<feature type="domain" description="PKD" evidence="14">
    <location>
        <begin position="1068"/>
        <end position="1149"/>
    </location>
</feature>
<dbReference type="PROSITE" id="PS50853">
    <property type="entry name" value="FN3"/>
    <property type="match status" value="1"/>
</dbReference>
<accession>A0ABX6SU97</accession>
<evidence type="ECO:0000256" key="8">
    <source>
        <dbReference type="ARBA" id="ARBA00023157"/>
    </source>
</evidence>
<dbReference type="InterPro" id="IPR000601">
    <property type="entry name" value="PKD_dom"/>
</dbReference>
<evidence type="ECO:0000256" key="12">
    <source>
        <dbReference type="SAM" id="MobiDB-lite"/>
    </source>
</evidence>
<evidence type="ECO:0000259" key="14">
    <source>
        <dbReference type="PROSITE" id="PS50093"/>
    </source>
</evidence>
<evidence type="ECO:0000256" key="2">
    <source>
        <dbReference type="ARBA" id="ARBA00004316"/>
    </source>
</evidence>
<evidence type="ECO:0000256" key="11">
    <source>
        <dbReference type="ARBA" id="ARBA00023326"/>
    </source>
</evidence>
<feature type="transmembrane region" description="Helical" evidence="13">
    <location>
        <begin position="67"/>
        <end position="85"/>
    </location>
</feature>
<keyword evidence="9" id="KW-0966">Cell projection</keyword>
<dbReference type="InterPro" id="IPR036116">
    <property type="entry name" value="FN3_sf"/>
</dbReference>
<dbReference type="SUPFAM" id="SSF50969">
    <property type="entry name" value="YVTN repeat-like/Quinoprotein amine dehydrogenase"/>
    <property type="match status" value="1"/>
</dbReference>
<keyword evidence="11" id="KW-0119">Carbohydrate metabolism</keyword>
<proteinExistence type="predicted"/>
<name>A0ABX6SU97_9ACTN</name>
<keyword evidence="7 13" id="KW-0472">Membrane</keyword>
<gene>
    <name evidence="16" type="ORF">H9L21_03290</name>
</gene>
<feature type="domain" description="Fibronectin type-III" evidence="15">
    <location>
        <begin position="504"/>
        <end position="602"/>
    </location>
</feature>
<dbReference type="InterPro" id="IPR011044">
    <property type="entry name" value="Quino_amine_DH_bsu"/>
</dbReference>
<dbReference type="RefSeq" id="WP_154595704.1">
    <property type="nucleotide sequence ID" value="NZ_CP060587.1"/>
</dbReference>
<dbReference type="SUPFAM" id="SSF49265">
    <property type="entry name" value="Fibronectin type III"/>
    <property type="match status" value="1"/>
</dbReference>
<evidence type="ECO:0000256" key="6">
    <source>
        <dbReference type="ARBA" id="ARBA00022989"/>
    </source>
</evidence>
<dbReference type="Proteomes" id="UP000515871">
    <property type="component" value="Chromosome"/>
</dbReference>
<dbReference type="SUPFAM" id="SSF49299">
    <property type="entry name" value="PKD domain"/>
    <property type="match status" value="4"/>
</dbReference>
<dbReference type="InterPro" id="IPR035986">
    <property type="entry name" value="PKD_dom_sf"/>
</dbReference>
<dbReference type="Pfam" id="PF13385">
    <property type="entry name" value="Laminin_G_3"/>
    <property type="match status" value="2"/>
</dbReference>
<dbReference type="SMART" id="SM00560">
    <property type="entry name" value="LamGL"/>
    <property type="match status" value="2"/>
</dbReference>
<protein>
    <submittedName>
        <fullName evidence="16">PKD domain-containing protein</fullName>
    </submittedName>
</protein>
<keyword evidence="8" id="KW-1015">Disulfide bond</keyword>
<feature type="region of interest" description="Disordered" evidence="12">
    <location>
        <begin position="491"/>
        <end position="510"/>
    </location>
</feature>